<evidence type="ECO:0000256" key="5">
    <source>
        <dbReference type="ARBA" id="ARBA00022989"/>
    </source>
</evidence>
<gene>
    <name evidence="9" type="ORF">GH714_027356</name>
</gene>
<dbReference type="EMBL" id="JAAGAX010000003">
    <property type="protein sequence ID" value="KAF2320385.1"/>
    <property type="molecule type" value="Genomic_DNA"/>
</dbReference>
<evidence type="ECO:0000313" key="10">
    <source>
        <dbReference type="Proteomes" id="UP000467840"/>
    </source>
</evidence>
<dbReference type="Pfam" id="PF03188">
    <property type="entry name" value="Cytochrom_B561"/>
    <property type="match status" value="1"/>
</dbReference>
<keyword evidence="2" id="KW-0813">Transport</keyword>
<dbReference type="AlphaFoldDB" id="A0A6A6N6C0"/>
<keyword evidence="6 7" id="KW-0472">Membrane</keyword>
<feature type="transmembrane region" description="Helical" evidence="7">
    <location>
        <begin position="100"/>
        <end position="119"/>
    </location>
</feature>
<accession>A0A6A6N6C0</accession>
<evidence type="ECO:0000256" key="4">
    <source>
        <dbReference type="ARBA" id="ARBA00022982"/>
    </source>
</evidence>
<organism evidence="9 10">
    <name type="scientific">Hevea brasiliensis</name>
    <name type="common">Para rubber tree</name>
    <name type="synonym">Siphonia brasiliensis</name>
    <dbReference type="NCBI Taxonomy" id="3981"/>
    <lineage>
        <taxon>Eukaryota</taxon>
        <taxon>Viridiplantae</taxon>
        <taxon>Streptophyta</taxon>
        <taxon>Embryophyta</taxon>
        <taxon>Tracheophyta</taxon>
        <taxon>Spermatophyta</taxon>
        <taxon>Magnoliopsida</taxon>
        <taxon>eudicotyledons</taxon>
        <taxon>Gunneridae</taxon>
        <taxon>Pentapetalae</taxon>
        <taxon>rosids</taxon>
        <taxon>fabids</taxon>
        <taxon>Malpighiales</taxon>
        <taxon>Euphorbiaceae</taxon>
        <taxon>Crotonoideae</taxon>
        <taxon>Micrandreae</taxon>
        <taxon>Hevea</taxon>
    </lineage>
</organism>
<evidence type="ECO:0000256" key="2">
    <source>
        <dbReference type="ARBA" id="ARBA00022448"/>
    </source>
</evidence>
<evidence type="ECO:0000256" key="6">
    <source>
        <dbReference type="ARBA" id="ARBA00023136"/>
    </source>
</evidence>
<dbReference type="InterPro" id="IPR006593">
    <property type="entry name" value="Cyt_b561/ferric_Rdtase_TM"/>
</dbReference>
<dbReference type="GO" id="GO:0016020">
    <property type="term" value="C:membrane"/>
    <property type="evidence" value="ECO:0007669"/>
    <property type="project" value="UniProtKB-SubCell"/>
</dbReference>
<proteinExistence type="predicted"/>
<keyword evidence="10" id="KW-1185">Reference proteome</keyword>
<name>A0A6A6N6C0_HEVBR</name>
<evidence type="ECO:0000256" key="3">
    <source>
        <dbReference type="ARBA" id="ARBA00022692"/>
    </source>
</evidence>
<evidence type="ECO:0000313" key="9">
    <source>
        <dbReference type="EMBL" id="KAF2320385.1"/>
    </source>
</evidence>
<keyword evidence="3 7" id="KW-0812">Transmembrane</keyword>
<reference evidence="9 10" key="1">
    <citation type="journal article" date="2020" name="Mol. Plant">
        <title>The Chromosome-Based Rubber Tree Genome Provides New Insights into Spurge Genome Evolution and Rubber Biosynthesis.</title>
        <authorList>
            <person name="Liu J."/>
            <person name="Shi C."/>
            <person name="Shi C.C."/>
            <person name="Li W."/>
            <person name="Zhang Q.J."/>
            <person name="Zhang Y."/>
            <person name="Li K."/>
            <person name="Lu H.F."/>
            <person name="Shi C."/>
            <person name="Zhu S.T."/>
            <person name="Xiao Z.Y."/>
            <person name="Nan H."/>
            <person name="Yue Y."/>
            <person name="Zhu X.G."/>
            <person name="Wu Y."/>
            <person name="Hong X.N."/>
            <person name="Fan G.Y."/>
            <person name="Tong Y."/>
            <person name="Zhang D."/>
            <person name="Mao C.L."/>
            <person name="Liu Y.L."/>
            <person name="Hao S.J."/>
            <person name="Liu W.Q."/>
            <person name="Lv M.Q."/>
            <person name="Zhang H.B."/>
            <person name="Liu Y."/>
            <person name="Hu-Tang G.R."/>
            <person name="Wang J.P."/>
            <person name="Wang J.H."/>
            <person name="Sun Y.H."/>
            <person name="Ni S.B."/>
            <person name="Chen W.B."/>
            <person name="Zhang X.C."/>
            <person name="Jiao Y.N."/>
            <person name="Eichler E.E."/>
            <person name="Li G.H."/>
            <person name="Liu X."/>
            <person name="Gao L.Z."/>
        </authorList>
    </citation>
    <scope>NUCLEOTIDE SEQUENCE [LARGE SCALE GENOMIC DNA]</scope>
    <source>
        <strain evidence="10">cv. GT1</strain>
        <tissue evidence="9">Leaf</tissue>
    </source>
</reference>
<feature type="transmembrane region" description="Helical" evidence="7">
    <location>
        <begin position="76"/>
        <end position="93"/>
    </location>
</feature>
<keyword evidence="4" id="KW-0249">Electron transport</keyword>
<sequence length="129" mass="14107">MTFGNQRYVGLELGRGAGVGKRHVVAIQVDSTRSPKFLVTWALLYVAAGEVARRRMNEEALFKTKEVGYTYSNEKWIYGFLVFFFPGGSTAVMTSPALACVLGAFAYILAVANAAIGLLEKLTFLENSD</sequence>
<comment type="subcellular location">
    <subcellularLocation>
        <location evidence="1">Membrane</location>
    </subcellularLocation>
</comment>
<evidence type="ECO:0000259" key="8">
    <source>
        <dbReference type="Pfam" id="PF03188"/>
    </source>
</evidence>
<keyword evidence="5 7" id="KW-1133">Transmembrane helix</keyword>
<evidence type="ECO:0000256" key="1">
    <source>
        <dbReference type="ARBA" id="ARBA00004370"/>
    </source>
</evidence>
<comment type="caution">
    <text evidence="9">The sequence shown here is derived from an EMBL/GenBank/DDBJ whole genome shotgun (WGS) entry which is preliminary data.</text>
</comment>
<protein>
    <recommendedName>
        <fullName evidence="8">Cytochrome b561 domain-containing protein</fullName>
    </recommendedName>
</protein>
<feature type="domain" description="Cytochrome b561" evidence="8">
    <location>
        <begin position="75"/>
        <end position="124"/>
    </location>
</feature>
<dbReference type="Proteomes" id="UP000467840">
    <property type="component" value="Chromosome 10"/>
</dbReference>
<evidence type="ECO:0000256" key="7">
    <source>
        <dbReference type="SAM" id="Phobius"/>
    </source>
</evidence>
<dbReference type="Gene3D" id="1.20.120.1770">
    <property type="match status" value="1"/>
</dbReference>